<proteinExistence type="predicted"/>
<protein>
    <submittedName>
        <fullName evidence="2">Uncharacterized protein</fullName>
    </submittedName>
</protein>
<name>A0AAD6MZ68_9EURO</name>
<feature type="chain" id="PRO_5042173174" evidence="1">
    <location>
        <begin position="20"/>
        <end position="119"/>
    </location>
</feature>
<sequence>MFLAKLVVSVSALAMGVSASPASSVDQRVVTLRGYASAGCTIPTLGELGVYSSELGICSSGISTTDPATLSVTFGPLIDGCVGYFYSDFECTEGEQEVTVSDGCATGDSAYNSFIITCD</sequence>
<evidence type="ECO:0000256" key="1">
    <source>
        <dbReference type="SAM" id="SignalP"/>
    </source>
</evidence>
<accession>A0AAD6MZ68</accession>
<reference evidence="2" key="1">
    <citation type="journal article" date="2023" name="IMA Fungus">
        <title>Comparative genomic study of the Penicillium genus elucidates a diverse pangenome and 15 lateral gene transfer events.</title>
        <authorList>
            <person name="Petersen C."/>
            <person name="Sorensen T."/>
            <person name="Nielsen M.R."/>
            <person name="Sondergaard T.E."/>
            <person name="Sorensen J.L."/>
            <person name="Fitzpatrick D.A."/>
            <person name="Frisvad J.C."/>
            <person name="Nielsen K.L."/>
        </authorList>
    </citation>
    <scope>NUCLEOTIDE SEQUENCE</scope>
    <source>
        <strain evidence="2">IBT 17514</strain>
    </source>
</reference>
<reference evidence="2" key="2">
    <citation type="submission" date="2023-01" db="EMBL/GenBank/DDBJ databases">
        <authorList>
            <person name="Petersen C."/>
        </authorList>
    </citation>
    <scope>NUCLEOTIDE SEQUENCE</scope>
    <source>
        <strain evidence="2">IBT 17514</strain>
    </source>
</reference>
<dbReference type="EMBL" id="JAQJAN010000003">
    <property type="protein sequence ID" value="KAJ5733855.1"/>
    <property type="molecule type" value="Genomic_DNA"/>
</dbReference>
<dbReference type="AlphaFoldDB" id="A0AAD6MZ68"/>
<keyword evidence="3" id="KW-1185">Reference proteome</keyword>
<dbReference type="Proteomes" id="UP001215712">
    <property type="component" value="Unassembled WGS sequence"/>
</dbReference>
<keyword evidence="1" id="KW-0732">Signal</keyword>
<evidence type="ECO:0000313" key="2">
    <source>
        <dbReference type="EMBL" id="KAJ5733855.1"/>
    </source>
</evidence>
<comment type="caution">
    <text evidence="2">The sequence shown here is derived from an EMBL/GenBank/DDBJ whole genome shotgun (WGS) entry which is preliminary data.</text>
</comment>
<gene>
    <name evidence="2" type="ORF">N7493_002641</name>
</gene>
<evidence type="ECO:0000313" key="3">
    <source>
        <dbReference type="Proteomes" id="UP001215712"/>
    </source>
</evidence>
<feature type="signal peptide" evidence="1">
    <location>
        <begin position="1"/>
        <end position="19"/>
    </location>
</feature>
<organism evidence="2 3">
    <name type="scientific">Penicillium malachiteum</name>
    <dbReference type="NCBI Taxonomy" id="1324776"/>
    <lineage>
        <taxon>Eukaryota</taxon>
        <taxon>Fungi</taxon>
        <taxon>Dikarya</taxon>
        <taxon>Ascomycota</taxon>
        <taxon>Pezizomycotina</taxon>
        <taxon>Eurotiomycetes</taxon>
        <taxon>Eurotiomycetidae</taxon>
        <taxon>Eurotiales</taxon>
        <taxon>Aspergillaceae</taxon>
        <taxon>Penicillium</taxon>
    </lineage>
</organism>